<reference evidence="2" key="2">
    <citation type="submission" date="2015-09" db="EMBL/GenBank/DDBJ databases">
        <title>Draft genome sequence of Mycobacterium neoaurum DSM 44074.</title>
        <authorList>
            <person name="Croce O."/>
            <person name="Robert C."/>
            <person name="Raoult D."/>
            <person name="Drancourt M."/>
        </authorList>
    </citation>
    <scope>NUCLEOTIDE SEQUENCE</scope>
    <source>
        <strain evidence="2">DSM 44074</strain>
    </source>
</reference>
<dbReference type="AlphaFoldDB" id="A0AAV2WPU2"/>
<organism evidence="2 3">
    <name type="scientific">Mycolicibacterium neoaurum</name>
    <name type="common">Mycobacterium neoaurum</name>
    <dbReference type="NCBI Taxonomy" id="1795"/>
    <lineage>
        <taxon>Bacteria</taxon>
        <taxon>Bacillati</taxon>
        <taxon>Actinomycetota</taxon>
        <taxon>Actinomycetes</taxon>
        <taxon>Mycobacteriales</taxon>
        <taxon>Mycobacteriaceae</taxon>
        <taxon>Mycolicibacterium</taxon>
    </lineage>
</organism>
<dbReference type="Proteomes" id="UP000028864">
    <property type="component" value="Unassembled WGS sequence"/>
</dbReference>
<evidence type="ECO:0000256" key="1">
    <source>
        <dbReference type="SAM" id="MobiDB-lite"/>
    </source>
</evidence>
<dbReference type="EMBL" id="LK021339">
    <property type="protein sequence ID" value="CDQ45872.1"/>
    <property type="molecule type" value="Genomic_DNA"/>
</dbReference>
<evidence type="ECO:0000313" key="3">
    <source>
        <dbReference type="Proteomes" id="UP000028864"/>
    </source>
</evidence>
<protein>
    <submittedName>
        <fullName evidence="2">Uncharacterized protein</fullName>
    </submittedName>
</protein>
<proteinExistence type="predicted"/>
<evidence type="ECO:0000313" key="2">
    <source>
        <dbReference type="EMBL" id="CDQ45872.1"/>
    </source>
</evidence>
<feature type="region of interest" description="Disordered" evidence="1">
    <location>
        <begin position="50"/>
        <end position="86"/>
    </location>
</feature>
<accession>A0AAV2WPU2</accession>
<sequence>MVLPYLADGIGDRFAVAHGQHDAAGAPLHDLMQHERGEIVEQMGIVDADHGRLTGRGGGHGVDDAADQLQPVTIGVGCPGGKRAQR</sequence>
<name>A0AAV2WPU2_MYCNE</name>
<gene>
    <name evidence="2" type="ORF">BN1047_03772</name>
</gene>
<reference evidence="2" key="1">
    <citation type="submission" date="2014-05" db="EMBL/GenBank/DDBJ databases">
        <authorList>
            <person name="Urmite Genomes"/>
        </authorList>
    </citation>
    <scope>NUCLEOTIDE SEQUENCE</scope>
    <source>
        <strain evidence="2">DSM 44074</strain>
    </source>
</reference>